<evidence type="ECO:0000259" key="1">
    <source>
        <dbReference type="Pfam" id="PF13417"/>
    </source>
</evidence>
<dbReference type="InterPro" id="IPR058268">
    <property type="entry name" value="DUF7962"/>
</dbReference>
<proteinExistence type="predicted"/>
<dbReference type="Pfam" id="PF25907">
    <property type="entry name" value="DUF7962"/>
    <property type="match status" value="1"/>
</dbReference>
<evidence type="ECO:0000259" key="2">
    <source>
        <dbReference type="Pfam" id="PF25907"/>
    </source>
</evidence>
<feature type="domain" description="DUF7962" evidence="2">
    <location>
        <begin position="156"/>
        <end position="217"/>
    </location>
</feature>
<organism evidence="3 4">
    <name type="scientific">Venturia effusa</name>
    <dbReference type="NCBI Taxonomy" id="50376"/>
    <lineage>
        <taxon>Eukaryota</taxon>
        <taxon>Fungi</taxon>
        <taxon>Dikarya</taxon>
        <taxon>Ascomycota</taxon>
        <taxon>Pezizomycotina</taxon>
        <taxon>Dothideomycetes</taxon>
        <taxon>Pleosporomycetidae</taxon>
        <taxon>Venturiales</taxon>
        <taxon>Venturiaceae</taxon>
        <taxon>Venturia</taxon>
    </lineage>
</organism>
<dbReference type="InterPro" id="IPR036249">
    <property type="entry name" value="Thioredoxin-like_sf"/>
</dbReference>
<accession>A0A517LQK7</accession>
<dbReference type="EMBL" id="CP042203">
    <property type="protein sequence ID" value="QDS77934.1"/>
    <property type="molecule type" value="Genomic_DNA"/>
</dbReference>
<gene>
    <name evidence="3" type="ORF">FKW77_001204</name>
</gene>
<dbReference type="Gene3D" id="3.40.30.110">
    <property type="match status" value="2"/>
</dbReference>
<evidence type="ECO:0000313" key="4">
    <source>
        <dbReference type="Proteomes" id="UP000316270"/>
    </source>
</evidence>
<dbReference type="SUPFAM" id="SSF52833">
    <property type="entry name" value="Thioredoxin-like"/>
    <property type="match status" value="1"/>
</dbReference>
<dbReference type="AlphaFoldDB" id="A0A517LQK7"/>
<dbReference type="InterPro" id="IPR004045">
    <property type="entry name" value="Glutathione_S-Trfase_N"/>
</dbReference>
<evidence type="ECO:0000313" key="3">
    <source>
        <dbReference type="EMBL" id="QDS77934.1"/>
    </source>
</evidence>
<sequence>MSSSQPTPILFCYDISIFSRKMDHYLGLRGIVYNQCIQPPNMPRPDLEALGINYRKIPILAIGKDIYIDTHLIIPKLESLYPDNVLGSSKPFEQGLEKIFESWVTDAGPFWKTAGCMPLSSPALNDEVWMKDRAELVGPQFTLENLRAGRSDCLAHWVFDTEKPTLGDLHLGFCFDWALHIQMGDGTETVDNNVLNEHKYPKVFAWVERFREAYSESIKMMGSPQIVSSEVAIRNILTAEFTEAEGAFLADDPLHLEKDQIVEVGPAAFGGGRVDRGRLISLSVHGVVIEKAAPTGELLRLHFPRAGYQITMVEGA</sequence>
<reference evidence="3 4" key="1">
    <citation type="submission" date="2019-07" db="EMBL/GenBank/DDBJ databases">
        <title>Finished genome of Venturia effusa.</title>
        <authorList>
            <person name="Young C.A."/>
            <person name="Cox M.P."/>
            <person name="Ganley A.R.D."/>
            <person name="David W.J."/>
        </authorList>
    </citation>
    <scope>NUCLEOTIDE SEQUENCE [LARGE SCALE GENOMIC DNA]</scope>
    <source>
        <strain evidence="4">albino</strain>
    </source>
</reference>
<dbReference type="OrthoDB" id="202840at2759"/>
<keyword evidence="4" id="KW-1185">Reference proteome</keyword>
<name>A0A517LQK7_9PEZI</name>
<dbReference type="STRING" id="50376.A0A517LQK7"/>
<dbReference type="Pfam" id="PF13417">
    <property type="entry name" value="GST_N_3"/>
    <property type="match status" value="1"/>
</dbReference>
<feature type="domain" description="GST N-terminal" evidence="1">
    <location>
        <begin position="10"/>
        <end position="83"/>
    </location>
</feature>
<dbReference type="Proteomes" id="UP000316270">
    <property type="component" value="Chromosome 19"/>
</dbReference>
<protein>
    <submittedName>
        <fullName evidence="3">Uncharacterized protein</fullName>
    </submittedName>
</protein>